<organism evidence="1 2">
    <name type="scientific">Chaetomium tenue</name>
    <dbReference type="NCBI Taxonomy" id="1854479"/>
    <lineage>
        <taxon>Eukaryota</taxon>
        <taxon>Fungi</taxon>
        <taxon>Dikarya</taxon>
        <taxon>Ascomycota</taxon>
        <taxon>Pezizomycotina</taxon>
        <taxon>Sordariomycetes</taxon>
        <taxon>Sordariomycetidae</taxon>
        <taxon>Sordariales</taxon>
        <taxon>Chaetomiaceae</taxon>
        <taxon>Chaetomium</taxon>
    </lineage>
</organism>
<name>A0ACB7PR87_9PEZI</name>
<comment type="caution">
    <text evidence="1">The sequence shown here is derived from an EMBL/GenBank/DDBJ whole genome shotgun (WGS) entry which is preliminary data.</text>
</comment>
<reference evidence="1 2" key="1">
    <citation type="journal article" date="2021" name="Nat. Commun.">
        <title>Genetic determinants of endophytism in the Arabidopsis root mycobiome.</title>
        <authorList>
            <person name="Mesny F."/>
            <person name="Miyauchi S."/>
            <person name="Thiergart T."/>
            <person name="Pickel B."/>
            <person name="Atanasova L."/>
            <person name="Karlsson M."/>
            <person name="Huettel B."/>
            <person name="Barry K.W."/>
            <person name="Haridas S."/>
            <person name="Chen C."/>
            <person name="Bauer D."/>
            <person name="Andreopoulos W."/>
            <person name="Pangilinan J."/>
            <person name="LaButti K."/>
            <person name="Riley R."/>
            <person name="Lipzen A."/>
            <person name="Clum A."/>
            <person name="Drula E."/>
            <person name="Henrissat B."/>
            <person name="Kohler A."/>
            <person name="Grigoriev I.V."/>
            <person name="Martin F.M."/>
            <person name="Hacquard S."/>
        </authorList>
    </citation>
    <scope>NUCLEOTIDE SEQUENCE [LARGE SCALE GENOMIC DNA]</scope>
    <source>
        <strain evidence="1 2">MPI-SDFR-AT-0079</strain>
    </source>
</reference>
<keyword evidence="2" id="KW-1185">Reference proteome</keyword>
<protein>
    <submittedName>
        <fullName evidence="1">Mediator of RNA polymerase II transcription subunit 14</fullName>
    </submittedName>
</protein>
<sequence length="1190" mass="134543">MFPRAEGDPRMDNSVHDNSKTTHPDKSRASVVNGAREERVSLSTEPPAGVKGGDNGPTTVGDYSKLESSLQGARMEDSVDELQHITDDVMPLSLLLSRLAQFSHLKLQELILDLASKPLPENTLNGNAKGLMNSSINGNVNAGVNGVPKLPSPALEDTSPESLNKKTMILKFIQDLHSRWVKALVITEWARNADEVGKLIDLRTHLAAKLELYNRTFWNMVNLKHEMAFAKVPTPDLKTALEVLSTGAVHWMPDFGYLPKPPLTTQETLHWLNEIEVVLHMRLQLHEYEQIPEPWKEYKIDNGRVTFTVPGEFEVDLTISDEDFDKQFWFLDYRPIFSPSPSKLSDGARGFIEARINTILETEGLPGCYKYLHELTLTTKIGEFARQAVELSRTGLWTQTLRVERLNRALGIQYWSQSLHTQGSQSWILLGVHSGKSSEGADDPSSPSRLMVQWFRDGKEVKDADIPLDTDTISTEKLLMTVISRHIKYLLSSIYNSLSSKPRYAQKRGRLSLRISDPPHLDCALTMQTLGADHAVLGIGPWSGNFFFADRPPIGFGWATKINTLRNPVTEAPVVLEQLRWYHMTLHLRTLPKPADWKVLPKAPVPLDEVKRVVYSRASTTREPFHAIFMRNSRWTPQWFAMMSLSLGGDRWWLVEVTAEGHGIPGLRINIFTELSITPTDLLLPSSHLFSKLTQHATNIMDQINDFRVLHQQHIQYTARKASPDGHRTTVVLSADMLPLQPGTDATTQPTWADKFIQIDYKGPAPITPSEYRESLADPKSVRRQPTRQKVMIEATVGVLHPTKFRLLRHRLDRDALYDRRLGHFTLRFQPESGAGIIPLLRSRVQSLDRLVDIVDALHLRGKQISPKKITLREIVFSYGNGSPTMSLSNPRPKFGGNKQRSWEVRLNLAAEQGVDVILEAGNPHLRAIDYLRAAANSVYLKKLPAWFVFTLPLYEALEQLHDSWDAILAKDLGTCYVFHKSLDWMTIRFALSGAKNRRVQLDIRPRDRNGHIHWHISRAKTDPNINNENDEFNKILKQRVWSISGNGFKGLGHSATAQWDHGIGPLLAVINEALQSLAGTPPPPQVPAQIQQPQQPSPHPQQAQAQEQRQQPQQQQQQQQQQANPLQGAAVPGRFPHQLQQGQQLSYQQQARLQQQQRQQQHMHNQNQAQQAQQRAAMNDINTPVVVLD</sequence>
<evidence type="ECO:0000313" key="2">
    <source>
        <dbReference type="Proteomes" id="UP000724584"/>
    </source>
</evidence>
<accession>A0ACB7PR87</accession>
<proteinExistence type="predicted"/>
<evidence type="ECO:0000313" key="1">
    <source>
        <dbReference type="EMBL" id="KAH6650837.1"/>
    </source>
</evidence>
<gene>
    <name evidence="1" type="ORF">F5144DRAFT_62550</name>
</gene>
<dbReference type="Proteomes" id="UP000724584">
    <property type="component" value="Unassembled WGS sequence"/>
</dbReference>
<dbReference type="EMBL" id="JAGIZQ010000001">
    <property type="protein sequence ID" value="KAH6650837.1"/>
    <property type="molecule type" value="Genomic_DNA"/>
</dbReference>